<evidence type="ECO:0000256" key="3">
    <source>
        <dbReference type="ARBA" id="ARBA00022837"/>
    </source>
</evidence>
<evidence type="ECO:0000313" key="6">
    <source>
        <dbReference type="EMBL" id="MBD2598488.1"/>
    </source>
</evidence>
<dbReference type="SUPFAM" id="SSF49313">
    <property type="entry name" value="Cadherin-like"/>
    <property type="match status" value="1"/>
</dbReference>
<dbReference type="Gene3D" id="2.60.40.2030">
    <property type="match status" value="2"/>
</dbReference>
<dbReference type="InterPro" id="IPR001343">
    <property type="entry name" value="Hemolysn_Ca-bd"/>
</dbReference>
<dbReference type="Pfam" id="PF03160">
    <property type="entry name" value="Calx-beta"/>
    <property type="match status" value="2"/>
</dbReference>
<dbReference type="PANTHER" id="PTHR42834">
    <property type="entry name" value="ENDONUCLEASE/EXONUCLEASE/PHOSPHATASE FAMILY PROTEIN (AFU_ORTHOLOGUE AFUA_3G09210)"/>
    <property type="match status" value="1"/>
</dbReference>
<name>A0ABR8G5D3_9NOSO</name>
<dbReference type="EMBL" id="JACJTB010000077">
    <property type="protein sequence ID" value="MBD2598488.1"/>
    <property type="molecule type" value="Genomic_DNA"/>
</dbReference>
<evidence type="ECO:0000256" key="1">
    <source>
        <dbReference type="ARBA" id="ARBA00022729"/>
    </source>
</evidence>
<dbReference type="CDD" id="cd10283">
    <property type="entry name" value="MnuA_DNase1-like"/>
    <property type="match status" value="1"/>
</dbReference>
<dbReference type="InterPro" id="IPR036691">
    <property type="entry name" value="Endo/exonu/phosph_ase_sf"/>
</dbReference>
<dbReference type="InterPro" id="IPR038081">
    <property type="entry name" value="CalX-like_sf"/>
</dbReference>
<dbReference type="InterPro" id="IPR015919">
    <property type="entry name" value="Cadherin-like_sf"/>
</dbReference>
<keyword evidence="1" id="KW-0732">Signal</keyword>
<proteinExistence type="predicted"/>
<reference evidence="6 7" key="1">
    <citation type="journal article" date="2020" name="ISME J.">
        <title>Comparative genomics reveals insights into cyanobacterial evolution and habitat adaptation.</title>
        <authorList>
            <person name="Chen M.Y."/>
            <person name="Teng W.K."/>
            <person name="Zhao L."/>
            <person name="Hu C.X."/>
            <person name="Zhou Y.K."/>
            <person name="Han B.P."/>
            <person name="Song L.R."/>
            <person name="Shu W.S."/>
        </authorList>
    </citation>
    <scope>NUCLEOTIDE SEQUENCE [LARGE SCALE GENOMIC DNA]</scope>
    <source>
        <strain evidence="6 7">FACHB-130</strain>
    </source>
</reference>
<comment type="caution">
    <text evidence="6">The sequence shown here is derived from an EMBL/GenBank/DDBJ whole genome shotgun (WGS) entry which is preliminary data.</text>
</comment>
<organism evidence="6 7">
    <name type="scientific">Nostoc spongiaeforme FACHB-130</name>
    <dbReference type="NCBI Taxonomy" id="1357510"/>
    <lineage>
        <taxon>Bacteria</taxon>
        <taxon>Bacillati</taxon>
        <taxon>Cyanobacteriota</taxon>
        <taxon>Cyanophyceae</taxon>
        <taxon>Nostocales</taxon>
        <taxon>Nostocaceae</taxon>
        <taxon>Nostoc</taxon>
    </lineage>
</organism>
<dbReference type="InterPro" id="IPR011049">
    <property type="entry name" value="Serralysin-like_metalloprot_C"/>
</dbReference>
<feature type="domain" description="Cadherin" evidence="5">
    <location>
        <begin position="1540"/>
        <end position="1648"/>
    </location>
</feature>
<dbReference type="Pfam" id="PF17963">
    <property type="entry name" value="Big_9"/>
    <property type="match status" value="1"/>
</dbReference>
<evidence type="ECO:0000256" key="4">
    <source>
        <dbReference type="SAM" id="MobiDB-lite"/>
    </source>
</evidence>
<dbReference type="InterPro" id="IPR018511">
    <property type="entry name" value="Hemolysin-typ_Ca-bd_CS"/>
</dbReference>
<dbReference type="Pfam" id="PF00353">
    <property type="entry name" value="HemolysinCabind"/>
    <property type="match status" value="3"/>
</dbReference>
<dbReference type="InterPro" id="IPR005135">
    <property type="entry name" value="Endo/exonuclease/phosphatase"/>
</dbReference>
<dbReference type="InterPro" id="IPR011044">
    <property type="entry name" value="Quino_amine_DH_bsu"/>
</dbReference>
<evidence type="ECO:0000256" key="2">
    <source>
        <dbReference type="ARBA" id="ARBA00022737"/>
    </source>
</evidence>
<dbReference type="Proteomes" id="UP000603457">
    <property type="component" value="Unassembled WGS sequence"/>
</dbReference>
<dbReference type="SUPFAM" id="SSF51120">
    <property type="entry name" value="beta-Roll"/>
    <property type="match status" value="2"/>
</dbReference>
<dbReference type="RefSeq" id="WP_242051387.1">
    <property type="nucleotide sequence ID" value="NZ_JACJTB010000077.1"/>
</dbReference>
<dbReference type="Gene3D" id="2.150.10.10">
    <property type="entry name" value="Serralysin-like metalloprotease, C-terminal"/>
    <property type="match status" value="2"/>
</dbReference>
<dbReference type="InterPro" id="IPR015943">
    <property type="entry name" value="WD40/YVTN_repeat-like_dom_sf"/>
</dbReference>
<dbReference type="CDD" id="cd04486">
    <property type="entry name" value="YhcR_OBF_like"/>
    <property type="match status" value="1"/>
</dbReference>
<dbReference type="Pfam" id="PF22494">
    <property type="entry name" value="choice_anch_I"/>
    <property type="match status" value="1"/>
</dbReference>
<sequence>MVLNIGDIAFVGFNADGNDNIAFVALAEIPAGETIYFEDNEWNGTGFVDTNESAFSWTATTSVAAGTIVRIDNIGSGTITASTGTATIPVAGRGSNRGLAAGDEVLYAYQGTPGSPTTFITAVANGGFNTANGLLTNTGLTVGTTALDLSTVDDDADIGAYNGNRSGQSSFSAYLPIINNAANWQTQDGTGDQSIDSMAPDVPFSSLAFSITGGNPTVNLSVSSSTGTEAGTTIITVSATTSSPVSGDQTVNLGVSGTGIDAGDYILSNNIITIPDGQTNGSVTFTVVDDALIEGTETAILTISNPSPGITLGTTTQNITITDNDFPAVPIVNLSVSTNAGSEANTTAITVTATASGPVSGNQTVNLGVAGTGITVGDYSLTSNTITIPNGQTSGSVTFIVADDAIAEGTETAILTISTPSAGIALGATTSQNITITNNNSSFLQRVGTITSANGAEISAFDPGSDRLFVVAGSTIETYTISNNGTLALVGTLSTGFTLPPGTQALPNSVAVSNGIVAVAYAIQNTSTNAQQTGQVSFYSAANGTFLNSVAVGALPDMLTFTPDGTRVLVANEGEPNSYGQANSVDPEGSISIIDVSGGVANATVTHATFTSFNSQIDALRAAGVRITGPGATVAQDLEPEYIAVSADGQTAHITLQENNAIAILDIASATITNIVPLGTKDFSLPGNGIDASDRDSGINIQNWPVFGFYQPDAIASFTVNGQTYYITANEGDARDYTGFSEEIRVGASGYVLDPTTFPNAAALKQNANLGRLTVSNVSGDTDGDGDFDRIEAFGARSFSIWDANGNQVFDSGNQFEQITANRVPTLFNSDGTTASFDTRSDNRGPEPEAVTVGVINNRTYAFIGLERTGDVIVYDVTNPTSPSFVQYINIPEDQAVEGLTFISAANSPTGRPLLVTTSEVSRTVTAFEITPPVKISDIQGTAHISPLNGQGVVNVAGIVTAIASNGFYIQDPTPDNNDATSEGIFVFTGTTSAILSARTVGEAVLVSGTVSEFRPGGSSNNLTITQIGNNNSVQSLSVSAWTTAPTTTITPTILGNGGRTIPTQVINDDFATNGNVETGGDFDPVNEGIDFYESVEGMLVQINNAIATSPTANFGTSEEIWVLADNGVNATSRTERGGSLITATDYNPERIQIDDLINGSITLPGVNVGAELSTITGVVSYDFNNYEVLVPSAPTVVQPSTLQREVTNLTGTADQLTVATFNVENLDPGDGETQFNNLANRIVNNLRSPDIISLEEIQDNNGATNDGVVDASVTYQTLINAIAQAGGPTYEYRQINPVDDTNGGEPGGNIRVGYLFNPDRVTFVDRPGGGSTTNISVTNVDGTPTLSTSPGLIDPTNPAFNSSRKPLVGEFVFNGHSVYLIGNHFNSKGGDQPLFGPNQPPALNSEAQRQQQATIVRDFVQEILAIDPNANVVVLGDLNDFEFSNPLTTLESAGLTSLIETLPANERYTYNFQGNAQVLDHILASQNLVNNLDGYDVVHINSEFFDQDSDHDPVIARFNLPPANQAPTAVTFNNAVTNINENTNTTNRIKVADISITDDGRGTNNLSLTGADASLFEIDNSVLYLRANTNLDFETRSNYSVTVAVDDPTVGNNPDATANFSLTVNNVNETPIANNDSATTTDIQPVIINVLANDSDPDSNPLTINSFTNPTTGTVVRNNDNTFTYTPAIGFTGTDSFTYTVSDGSLTATATVNLTVTLGSNQINGTNGNNILLGTSRIDVIRGLGGNDIISGLGNNDVIYGGDGSDIIDGGAGNDSLYGENGSDIVYGGDGNDTLNGGAGDDMLLGDAGNDILIGGLGRDILAGGSGRDSFYLNNGAGNADIIIDFVSGVDSLVISQSEFGFNQVIGTLEPSLFRLGTSATAASDRFIYDRNTGKLFFDQDGIGSVAKVQIAQLSNRPTLSNTDFNVIA</sequence>
<dbReference type="CDD" id="cd11304">
    <property type="entry name" value="Cadherin_repeat"/>
    <property type="match status" value="1"/>
</dbReference>
<dbReference type="Gene3D" id="2.60.40.60">
    <property type="entry name" value="Cadherins"/>
    <property type="match status" value="1"/>
</dbReference>
<feature type="compositionally biased region" description="Polar residues" evidence="4">
    <location>
        <begin position="1333"/>
        <end position="1351"/>
    </location>
</feature>
<dbReference type="SUPFAM" id="SSF141072">
    <property type="entry name" value="CalX-like"/>
    <property type="match status" value="2"/>
</dbReference>
<dbReference type="PANTHER" id="PTHR42834:SF1">
    <property type="entry name" value="ENDONUCLEASE_EXONUCLEASE_PHOSPHATASE FAMILY PROTEIN (AFU_ORTHOLOGUE AFUA_3G09210)"/>
    <property type="match status" value="1"/>
</dbReference>
<dbReference type="SUPFAM" id="SSF50969">
    <property type="entry name" value="YVTN repeat-like/Quinoprotein amine dehydrogenase"/>
    <property type="match status" value="1"/>
</dbReference>
<dbReference type="InterPro" id="IPR055188">
    <property type="entry name" value="Choice_anch_I"/>
</dbReference>
<dbReference type="SUPFAM" id="SSF56219">
    <property type="entry name" value="DNase I-like"/>
    <property type="match status" value="1"/>
</dbReference>
<keyword evidence="7" id="KW-1185">Reference proteome</keyword>
<feature type="region of interest" description="Disordered" evidence="4">
    <location>
        <begin position="1327"/>
        <end position="1359"/>
    </location>
</feature>
<dbReference type="NCBIfam" id="NF038117">
    <property type="entry name" value="choice_anch_I"/>
    <property type="match status" value="1"/>
</dbReference>
<dbReference type="InterPro" id="IPR002126">
    <property type="entry name" value="Cadherin-like_dom"/>
</dbReference>
<evidence type="ECO:0000313" key="7">
    <source>
        <dbReference type="Proteomes" id="UP000603457"/>
    </source>
</evidence>
<dbReference type="Pfam" id="PF19580">
    <property type="entry name" value="Exo_endo_phos_3"/>
    <property type="match status" value="1"/>
</dbReference>
<dbReference type="PRINTS" id="PR00313">
    <property type="entry name" value="CABNDNGRPT"/>
</dbReference>
<protein>
    <submittedName>
        <fullName evidence="6">Choice-of-anchor I family protein</fullName>
    </submittedName>
</protein>
<keyword evidence="2" id="KW-0677">Repeat</keyword>
<dbReference type="InterPro" id="IPR003644">
    <property type="entry name" value="Calx_beta"/>
</dbReference>
<dbReference type="PROSITE" id="PS50268">
    <property type="entry name" value="CADHERIN_2"/>
    <property type="match status" value="1"/>
</dbReference>
<evidence type="ECO:0000259" key="5">
    <source>
        <dbReference type="PROSITE" id="PS50268"/>
    </source>
</evidence>
<dbReference type="Gene3D" id="3.60.10.10">
    <property type="entry name" value="Endonuclease/exonuclease/phosphatase"/>
    <property type="match status" value="1"/>
</dbReference>
<gene>
    <name evidence="6" type="ORF">H6G74_29955</name>
</gene>
<dbReference type="Gene3D" id="2.130.10.10">
    <property type="entry name" value="YVTN repeat-like/Quinoprotein amine dehydrogenase"/>
    <property type="match status" value="1"/>
</dbReference>
<accession>A0ABR8G5D3</accession>
<dbReference type="PROSITE" id="PS00330">
    <property type="entry name" value="HEMOLYSIN_CALCIUM"/>
    <property type="match status" value="2"/>
</dbReference>
<keyword evidence="3" id="KW-0106">Calcium</keyword>